<dbReference type="SMART" id="SM00388">
    <property type="entry name" value="HisKA"/>
    <property type="match status" value="1"/>
</dbReference>
<dbReference type="SMART" id="SM00304">
    <property type="entry name" value="HAMP"/>
    <property type="match status" value="1"/>
</dbReference>
<dbReference type="Pfam" id="PF00672">
    <property type="entry name" value="HAMP"/>
    <property type="match status" value="1"/>
</dbReference>
<reference evidence="17 18" key="1">
    <citation type="submission" date="2020-08" db="EMBL/GenBank/DDBJ databases">
        <title>Aquariorum lacteus gen. nov., sp. nov., a new member of the family Comamonadaceae, isolated from freshwater aquarium.</title>
        <authorList>
            <person name="Chun S.-J."/>
        </authorList>
    </citation>
    <scope>NUCLEOTIDE SEQUENCE [LARGE SCALE GENOMIC DNA]</scope>
    <source>
        <strain evidence="17 18">SJAQ100</strain>
    </source>
</reference>
<evidence type="ECO:0000256" key="10">
    <source>
        <dbReference type="ARBA" id="ARBA00022840"/>
    </source>
</evidence>
<dbReference type="PROSITE" id="PS50885">
    <property type="entry name" value="HAMP"/>
    <property type="match status" value="1"/>
</dbReference>
<feature type="domain" description="HAMP" evidence="16">
    <location>
        <begin position="178"/>
        <end position="231"/>
    </location>
</feature>
<dbReference type="GO" id="GO:0000155">
    <property type="term" value="F:phosphorelay sensor kinase activity"/>
    <property type="evidence" value="ECO:0007669"/>
    <property type="project" value="InterPro"/>
</dbReference>
<protein>
    <recommendedName>
        <fullName evidence="14">Sensor protein</fullName>
        <ecNumber evidence="14">2.7.13.3</ecNumber>
    </recommendedName>
</protein>
<feature type="transmembrane region" description="Helical" evidence="14">
    <location>
        <begin position="12"/>
        <end position="33"/>
    </location>
</feature>
<dbReference type="InterPro" id="IPR003594">
    <property type="entry name" value="HATPase_dom"/>
</dbReference>
<evidence type="ECO:0000256" key="2">
    <source>
        <dbReference type="ARBA" id="ARBA00004533"/>
    </source>
</evidence>
<comment type="catalytic activity">
    <reaction evidence="1 14">
        <text>ATP + protein L-histidine = ADP + protein N-phospho-L-histidine.</text>
        <dbReference type="EC" id="2.7.13.3"/>
    </reaction>
</comment>
<dbReference type="GO" id="GO:0005886">
    <property type="term" value="C:plasma membrane"/>
    <property type="evidence" value="ECO:0007669"/>
    <property type="project" value="UniProtKB-SubCell"/>
</dbReference>
<dbReference type="EMBL" id="JACIVI010000001">
    <property type="protein sequence ID" value="MBB1161558.1"/>
    <property type="molecule type" value="Genomic_DNA"/>
</dbReference>
<proteinExistence type="predicted"/>
<dbReference type="SMART" id="SM00387">
    <property type="entry name" value="HATPase_c"/>
    <property type="match status" value="1"/>
</dbReference>
<evidence type="ECO:0000313" key="17">
    <source>
        <dbReference type="EMBL" id="MBB1161558.1"/>
    </source>
</evidence>
<keyword evidence="6 14" id="KW-0808">Transferase</keyword>
<evidence type="ECO:0000256" key="6">
    <source>
        <dbReference type="ARBA" id="ARBA00022679"/>
    </source>
</evidence>
<dbReference type="InterPro" id="IPR050428">
    <property type="entry name" value="TCS_sensor_his_kinase"/>
</dbReference>
<sequence>MTVLSIRQRLVLTLGLSAVAVFAVVGGILYWALAHQLEQADRDGLAGKVRIVRHFIDETRGGSVDDLRHHIDDVLIGHGELRVWLLDAQRRVTVGAPALPTVAHRMEGVLRLAHADGTPMEGLEVAVDNAGALPVATMLVAIDIRPRLRLLAAYLVVLVAACTIGVLASIGLAAWTTRRGLQPLVRLSAEASAIAPASLSVRLRDDAVDPEVHGLVRAFNAALDRVEQAYRRMEAFNADVAHELRTPLASLINAAQVTLSSARPHEELEQTLAQQLDQLEEMKGMVNDMLFLARADRGESAAVWHDLDLRTEARKALDYFEAALADASITAELVGDARSRGDAGLVRRALSNLLSNAIKHTPRGGTIELRLGQEDGQAIVEVYNPGMPIPEAVRTRMFDRFFRADGSRQHSGESVGLGLAIVRAIAVMHRGSVFVRSETNGNAVGLRLPV</sequence>
<dbReference type="InterPro" id="IPR036097">
    <property type="entry name" value="HisK_dim/P_sf"/>
</dbReference>
<dbReference type="Pfam" id="PF00512">
    <property type="entry name" value="HisKA"/>
    <property type="match status" value="1"/>
</dbReference>
<dbReference type="SUPFAM" id="SSF55874">
    <property type="entry name" value="ATPase domain of HSP90 chaperone/DNA topoisomerase II/histidine kinase"/>
    <property type="match status" value="1"/>
</dbReference>
<keyword evidence="8 14" id="KW-0547">Nucleotide-binding</keyword>
<dbReference type="EC" id="2.7.13.3" evidence="14"/>
<evidence type="ECO:0000259" key="15">
    <source>
        <dbReference type="PROSITE" id="PS50109"/>
    </source>
</evidence>
<dbReference type="InterPro" id="IPR036890">
    <property type="entry name" value="HATPase_C_sf"/>
</dbReference>
<comment type="subcellular location">
    <subcellularLocation>
        <location evidence="2 14">Cell inner membrane</location>
    </subcellularLocation>
</comment>
<dbReference type="CDD" id="cd00082">
    <property type="entry name" value="HisKA"/>
    <property type="match status" value="1"/>
</dbReference>
<dbReference type="InterPro" id="IPR003660">
    <property type="entry name" value="HAMP_dom"/>
</dbReference>
<organism evidence="17 18">
    <name type="scientific">Aquariibacter albus</name>
    <dbReference type="NCBI Taxonomy" id="2759899"/>
    <lineage>
        <taxon>Bacteria</taxon>
        <taxon>Pseudomonadati</taxon>
        <taxon>Pseudomonadota</taxon>
        <taxon>Betaproteobacteria</taxon>
        <taxon>Burkholderiales</taxon>
        <taxon>Sphaerotilaceae</taxon>
        <taxon>Aquariibacter</taxon>
    </lineage>
</organism>
<evidence type="ECO:0000256" key="3">
    <source>
        <dbReference type="ARBA" id="ARBA00022475"/>
    </source>
</evidence>
<dbReference type="Pfam" id="PF02518">
    <property type="entry name" value="HATPase_c"/>
    <property type="match status" value="1"/>
</dbReference>
<dbReference type="Gene3D" id="1.10.287.130">
    <property type="match status" value="1"/>
</dbReference>
<keyword evidence="3 14" id="KW-1003">Cell membrane</keyword>
<dbReference type="Gene3D" id="6.10.340.10">
    <property type="match status" value="1"/>
</dbReference>
<evidence type="ECO:0000256" key="5">
    <source>
        <dbReference type="ARBA" id="ARBA00022553"/>
    </source>
</evidence>
<keyword evidence="4 14" id="KW-0997">Cell inner membrane</keyword>
<keyword evidence="18" id="KW-1185">Reference proteome</keyword>
<evidence type="ECO:0000256" key="1">
    <source>
        <dbReference type="ARBA" id="ARBA00000085"/>
    </source>
</evidence>
<feature type="transmembrane region" description="Helical" evidence="14">
    <location>
        <begin position="151"/>
        <end position="175"/>
    </location>
</feature>
<keyword evidence="13 14" id="KW-0472">Membrane</keyword>
<dbReference type="InterPro" id="IPR006290">
    <property type="entry name" value="CztS_silS_copS"/>
</dbReference>
<comment type="caution">
    <text evidence="17">The sequence shown here is derived from an EMBL/GenBank/DDBJ whole genome shotgun (WGS) entry which is preliminary data.</text>
</comment>
<keyword evidence="5" id="KW-0597">Phosphoprotein</keyword>
<evidence type="ECO:0000313" key="18">
    <source>
        <dbReference type="Proteomes" id="UP000586093"/>
    </source>
</evidence>
<keyword evidence="9 14" id="KW-0418">Kinase</keyword>
<dbReference type="Proteomes" id="UP000586093">
    <property type="component" value="Unassembled WGS sequence"/>
</dbReference>
<dbReference type="PANTHER" id="PTHR45436">
    <property type="entry name" value="SENSOR HISTIDINE KINASE YKOH"/>
    <property type="match status" value="1"/>
</dbReference>
<dbReference type="InterPro" id="IPR004358">
    <property type="entry name" value="Sig_transdc_His_kin-like_C"/>
</dbReference>
<comment type="function">
    <text evidence="14">Member of a two-component regulatory system.</text>
</comment>
<dbReference type="PROSITE" id="PS50109">
    <property type="entry name" value="HIS_KIN"/>
    <property type="match status" value="1"/>
</dbReference>
<evidence type="ECO:0000256" key="9">
    <source>
        <dbReference type="ARBA" id="ARBA00022777"/>
    </source>
</evidence>
<name>A0A839HPP3_9BURK</name>
<keyword evidence="11 14" id="KW-1133">Transmembrane helix</keyword>
<dbReference type="RefSeq" id="WP_182662432.1">
    <property type="nucleotide sequence ID" value="NZ_JACIVI010000001.1"/>
</dbReference>
<feature type="domain" description="Histidine kinase" evidence="15">
    <location>
        <begin position="239"/>
        <end position="450"/>
    </location>
</feature>
<dbReference type="PANTHER" id="PTHR45436:SF9">
    <property type="entry name" value="SENSOR PROTEIN"/>
    <property type="match status" value="1"/>
</dbReference>
<dbReference type="Gene3D" id="3.30.565.10">
    <property type="entry name" value="Histidine kinase-like ATPase, C-terminal domain"/>
    <property type="match status" value="1"/>
</dbReference>
<dbReference type="GO" id="GO:0005524">
    <property type="term" value="F:ATP binding"/>
    <property type="evidence" value="ECO:0007669"/>
    <property type="project" value="UniProtKB-KW"/>
</dbReference>
<keyword evidence="10 14" id="KW-0067">ATP-binding</keyword>
<evidence type="ECO:0000256" key="4">
    <source>
        <dbReference type="ARBA" id="ARBA00022519"/>
    </source>
</evidence>
<evidence type="ECO:0000256" key="12">
    <source>
        <dbReference type="ARBA" id="ARBA00023012"/>
    </source>
</evidence>
<dbReference type="AlphaFoldDB" id="A0A839HPP3"/>
<evidence type="ECO:0000256" key="13">
    <source>
        <dbReference type="ARBA" id="ARBA00023136"/>
    </source>
</evidence>
<accession>A0A839HPP3</accession>
<dbReference type="FunFam" id="1.10.287.130:FF:000001">
    <property type="entry name" value="Two-component sensor histidine kinase"/>
    <property type="match status" value="1"/>
</dbReference>
<dbReference type="InterPro" id="IPR003661">
    <property type="entry name" value="HisK_dim/P_dom"/>
</dbReference>
<gene>
    <name evidence="17" type="ORF">H4F90_06140</name>
</gene>
<dbReference type="SUPFAM" id="SSF47384">
    <property type="entry name" value="Homodimeric domain of signal transducing histidine kinase"/>
    <property type="match status" value="1"/>
</dbReference>
<evidence type="ECO:0000256" key="14">
    <source>
        <dbReference type="RuleBase" id="RU364088"/>
    </source>
</evidence>
<evidence type="ECO:0000256" key="8">
    <source>
        <dbReference type="ARBA" id="ARBA00022741"/>
    </source>
</evidence>
<keyword evidence="7 14" id="KW-0812">Transmembrane</keyword>
<dbReference type="InterPro" id="IPR005467">
    <property type="entry name" value="His_kinase_dom"/>
</dbReference>
<keyword evidence="12 14" id="KW-0902">Two-component regulatory system</keyword>
<evidence type="ECO:0000256" key="11">
    <source>
        <dbReference type="ARBA" id="ARBA00022989"/>
    </source>
</evidence>
<evidence type="ECO:0000256" key="7">
    <source>
        <dbReference type="ARBA" id="ARBA00022692"/>
    </source>
</evidence>
<dbReference type="NCBIfam" id="TIGR01386">
    <property type="entry name" value="cztS_silS_copS"/>
    <property type="match status" value="1"/>
</dbReference>
<evidence type="ECO:0000259" key="16">
    <source>
        <dbReference type="PROSITE" id="PS50885"/>
    </source>
</evidence>
<dbReference type="PRINTS" id="PR00344">
    <property type="entry name" value="BCTRLSENSOR"/>
</dbReference>